<dbReference type="AlphaFoldDB" id="A0A3N2GPT6"/>
<dbReference type="RefSeq" id="WP_148085669.1">
    <property type="nucleotide sequence ID" value="NZ_RKHY01000001.1"/>
</dbReference>
<organism evidence="1 2">
    <name type="scientific">Amycolatopsis thermoflava</name>
    <dbReference type="NCBI Taxonomy" id="84480"/>
    <lineage>
        <taxon>Bacteria</taxon>
        <taxon>Bacillati</taxon>
        <taxon>Actinomycetota</taxon>
        <taxon>Actinomycetes</taxon>
        <taxon>Pseudonocardiales</taxon>
        <taxon>Pseudonocardiaceae</taxon>
        <taxon>Amycolatopsis</taxon>
        <taxon>Amycolatopsis methanolica group</taxon>
    </lineage>
</organism>
<dbReference type="Proteomes" id="UP000274843">
    <property type="component" value="Unassembled WGS sequence"/>
</dbReference>
<evidence type="ECO:0000313" key="1">
    <source>
        <dbReference type="EMBL" id="ROS38410.1"/>
    </source>
</evidence>
<sequence>MSTFVLFTHENRLLDLAKLNERDYTLISSMHDQISRGDRVLLCQQASGDGEGAEMFVKRRNDRYFAAHFPGSRCAEVHAIERESDEHRRQKDYWQRAAEDAGYRVSQEYRTGAGTVLDVAIEGPRPTGVEVQHSALPTRQAKARTTRSFRAGWLPVWFLDSDHTPPWFHKVPTLGCNEMPWSSMPPRRSATALGASKFVAEVCNLHNFGGVCPAGTPRRPKRPCGSYHPKRQPWFGLTVDDVAELLPAEKIVPLRVGRGDVHLVDLETRALYQELTGESGDYSPAGSQGRGKPALTSTYCANPVHDQVLPEGPLCFKCGRNAVGSGGVLCTGCLTQLQNRLASSYYDMM</sequence>
<proteinExistence type="predicted"/>
<evidence type="ECO:0000313" key="2">
    <source>
        <dbReference type="Proteomes" id="UP000274843"/>
    </source>
</evidence>
<protein>
    <submittedName>
        <fullName evidence="1">Uncharacterized protein</fullName>
    </submittedName>
</protein>
<accession>A0A3N2GPT6</accession>
<dbReference type="GeneID" id="301842160"/>
<name>A0A3N2GPT6_9PSEU</name>
<comment type="caution">
    <text evidence="1">The sequence shown here is derived from an EMBL/GenBank/DDBJ whole genome shotgun (WGS) entry which is preliminary data.</text>
</comment>
<reference evidence="1 2" key="1">
    <citation type="submission" date="2018-11" db="EMBL/GenBank/DDBJ databases">
        <title>Sequencing the genomes of 1000 actinobacteria strains.</title>
        <authorList>
            <person name="Klenk H.-P."/>
        </authorList>
    </citation>
    <scope>NUCLEOTIDE SEQUENCE [LARGE SCALE GENOMIC DNA]</scope>
    <source>
        <strain evidence="1 2">DSM 44348</strain>
    </source>
</reference>
<dbReference type="EMBL" id="RKHY01000001">
    <property type="protein sequence ID" value="ROS38410.1"/>
    <property type="molecule type" value="Genomic_DNA"/>
</dbReference>
<gene>
    <name evidence="1" type="ORF">EDD35_0685</name>
</gene>
<keyword evidence="2" id="KW-1185">Reference proteome</keyword>